<protein>
    <submittedName>
        <fullName evidence="1">Uncharacterized protein</fullName>
    </submittedName>
</protein>
<evidence type="ECO:0000313" key="2">
    <source>
        <dbReference type="Proteomes" id="UP000020561"/>
    </source>
</evidence>
<evidence type="ECO:0000313" key="1">
    <source>
        <dbReference type="EMBL" id="EUA09719.1"/>
    </source>
</evidence>
<dbReference type="AlphaFoldDB" id="X7YRI5"/>
<dbReference type="EMBL" id="JAOA01000013">
    <property type="protein sequence ID" value="EUA09719.1"/>
    <property type="molecule type" value="Genomic_DNA"/>
</dbReference>
<name>X7YRI5_MYCKA</name>
<sequence length="76" mass="8346">MGQAQLLGRARFSGGKVYIPVAFGICQFVATASPARADDQGYLAELDANGVTMLDRNFWPINGNRHVRQDSQWCST</sequence>
<comment type="caution">
    <text evidence="1">The sequence shown here is derived from an EMBL/GenBank/DDBJ whole genome shotgun (WGS) entry which is preliminary data.</text>
</comment>
<organism evidence="1 2">
    <name type="scientific">Mycobacterium kansasii 662</name>
    <dbReference type="NCBI Taxonomy" id="1299326"/>
    <lineage>
        <taxon>Bacteria</taxon>
        <taxon>Bacillati</taxon>
        <taxon>Actinomycetota</taxon>
        <taxon>Actinomycetes</taxon>
        <taxon>Mycobacteriales</taxon>
        <taxon>Mycobacteriaceae</taxon>
        <taxon>Mycobacterium</taxon>
    </lineage>
</organism>
<reference evidence="1 2" key="1">
    <citation type="submission" date="2013-12" db="EMBL/GenBank/DDBJ databases">
        <authorList>
            <person name="Brown-Elliot B."/>
            <person name="Wallace R."/>
            <person name="Lenaerts A."/>
            <person name="Ordway D."/>
            <person name="DeGroote M.A."/>
            <person name="Parker T."/>
            <person name="Sizemore C."/>
            <person name="Tallon L.J."/>
            <person name="Sadzewicz L.K."/>
            <person name="Sengamalay N."/>
            <person name="Fraser C.M."/>
            <person name="Hine E."/>
            <person name="Shefchek K.A."/>
            <person name="Das S.P."/>
            <person name="Tettelin H."/>
        </authorList>
    </citation>
    <scope>NUCLEOTIDE SEQUENCE [LARGE SCALE GENOMIC DNA]</scope>
    <source>
        <strain evidence="1 2">662</strain>
    </source>
</reference>
<accession>X7YRI5</accession>
<gene>
    <name evidence="1" type="ORF">I545_5900</name>
</gene>
<proteinExistence type="predicted"/>
<dbReference type="Proteomes" id="UP000020561">
    <property type="component" value="Unassembled WGS sequence"/>
</dbReference>